<evidence type="ECO:0000256" key="7">
    <source>
        <dbReference type="ARBA" id="ARBA00023163"/>
    </source>
</evidence>
<evidence type="ECO:0000259" key="10">
    <source>
        <dbReference type="PROSITE" id="PS51030"/>
    </source>
</evidence>
<dbReference type="Gene3D" id="3.30.50.10">
    <property type="entry name" value="Erythroid Transcription Factor GATA-1, subunit A"/>
    <property type="match status" value="1"/>
</dbReference>
<dbReference type="InterPro" id="IPR013088">
    <property type="entry name" value="Znf_NHR/GATA"/>
</dbReference>
<evidence type="ECO:0000313" key="13">
    <source>
        <dbReference type="Proteomes" id="UP000008549"/>
    </source>
</evidence>
<keyword evidence="9" id="KW-0539">Nucleus</keyword>
<dbReference type="PROSITE" id="PS51843">
    <property type="entry name" value="NR_LBD"/>
    <property type="match status" value="1"/>
</dbReference>
<keyword evidence="6" id="KW-0238">DNA-binding</keyword>
<dbReference type="GO" id="GO:0003700">
    <property type="term" value="F:DNA-binding transcription factor activity"/>
    <property type="evidence" value="ECO:0007669"/>
    <property type="project" value="InterPro"/>
</dbReference>
<dbReference type="EMBL" id="HE601413">
    <property type="protein sequence ID" value="CAP35440.2"/>
    <property type="molecule type" value="Genomic_DNA"/>
</dbReference>
<comment type="similarity">
    <text evidence="1">Belongs to the nuclear hormone receptor family.</text>
</comment>
<dbReference type="SUPFAM" id="SSF57716">
    <property type="entry name" value="Glucocorticoid receptor-like (DNA-binding domain)"/>
    <property type="match status" value="1"/>
</dbReference>
<dbReference type="InterPro" id="IPR001628">
    <property type="entry name" value="Znf_hrmn_rcpt"/>
</dbReference>
<dbReference type="OMA" id="EDIHEYY"/>
<dbReference type="Pfam" id="PF00105">
    <property type="entry name" value="zf-C4"/>
    <property type="match status" value="1"/>
</dbReference>
<dbReference type="InterPro" id="IPR035500">
    <property type="entry name" value="NHR-like_dom_sf"/>
</dbReference>
<dbReference type="InParanoid" id="A8XS21"/>
<dbReference type="GO" id="GO:0008270">
    <property type="term" value="F:zinc ion binding"/>
    <property type="evidence" value="ECO:0007669"/>
    <property type="project" value="UniProtKB-KW"/>
</dbReference>
<evidence type="ECO:0000259" key="11">
    <source>
        <dbReference type="PROSITE" id="PS51843"/>
    </source>
</evidence>
<dbReference type="WormBase" id="CBG17898">
    <property type="protein sequence ID" value="CBP49097"/>
    <property type="gene ID" value="WBGene00037410"/>
</dbReference>
<keyword evidence="8" id="KW-0675">Receptor</keyword>
<sequence>MQKYCEICKLPAHGSHFGAVTCRACAAFFRRAILAKRIRKSCKLNNNCSDFRGIKIPPCKSCRMRKCVQAGMSSNILFQTFKSKNSRTIFLRPLKFVWAIRQFHCCQNLEEHLSCQLSNKTRIGDFKIGLAKPITPRQSQLEKMTFAISKPSTTSKKLSHLKKNHYTQIWESDFLSAAKFLTHFDSFMELPPGMQMQLLQAIWHILPKILKVVKTANLCHGKWEKRVFHLHEDFSVDLDDTKFDVSWMASCSYEQFRCLLFGEDVSTQIEEGVNAIYKLNLSEIELTFMMSQLCFEYASKRFLGIEIAEVCEKFQGILAEDIHEYYTKDSRNDNNYAGRLAKILRVNQEIQRIIRRLRDKTHVARTLDILTVDFSHPEMFMDSGC</sequence>
<keyword evidence="4" id="KW-0862">Zinc</keyword>
<dbReference type="SMART" id="SM00399">
    <property type="entry name" value="ZnF_C4"/>
    <property type="match status" value="1"/>
</dbReference>
<organism evidence="12 13">
    <name type="scientific">Caenorhabditis briggsae</name>
    <dbReference type="NCBI Taxonomy" id="6238"/>
    <lineage>
        <taxon>Eukaryota</taxon>
        <taxon>Metazoa</taxon>
        <taxon>Ecdysozoa</taxon>
        <taxon>Nematoda</taxon>
        <taxon>Chromadorea</taxon>
        <taxon>Rhabditida</taxon>
        <taxon>Rhabditina</taxon>
        <taxon>Rhabditomorpha</taxon>
        <taxon>Rhabditoidea</taxon>
        <taxon>Rhabditidae</taxon>
        <taxon>Peloderinae</taxon>
        <taxon>Caenorhabditis</taxon>
    </lineage>
</organism>
<dbReference type="PRINTS" id="PR00047">
    <property type="entry name" value="STROIDFINGER"/>
</dbReference>
<evidence type="ECO:0000256" key="8">
    <source>
        <dbReference type="ARBA" id="ARBA00023170"/>
    </source>
</evidence>
<protein>
    <submittedName>
        <fullName evidence="12">Protein CBG17898</fullName>
    </submittedName>
</protein>
<evidence type="ECO:0000256" key="9">
    <source>
        <dbReference type="ARBA" id="ARBA00023242"/>
    </source>
</evidence>
<dbReference type="InterPro" id="IPR051152">
    <property type="entry name" value="C.elegans_Orphan_NR"/>
</dbReference>
<keyword evidence="3" id="KW-0863">Zinc-finger</keyword>
<gene>
    <name evidence="12 14" type="ORF">CBG17898</name>
    <name evidence="12" type="ORF">CBG_17898</name>
</gene>
<evidence type="ECO:0000256" key="3">
    <source>
        <dbReference type="ARBA" id="ARBA00022771"/>
    </source>
</evidence>
<dbReference type="RefSeq" id="XP_045096333.1">
    <property type="nucleotide sequence ID" value="XM_045237083.1"/>
</dbReference>
<dbReference type="Gene3D" id="1.10.565.10">
    <property type="entry name" value="Retinoid X Receptor"/>
    <property type="match status" value="1"/>
</dbReference>
<keyword evidence="7" id="KW-0804">Transcription</keyword>
<dbReference type="CTD" id="8589707"/>
<accession>A8XS21</accession>
<dbReference type="GO" id="GO:0043565">
    <property type="term" value="F:sequence-specific DNA binding"/>
    <property type="evidence" value="ECO:0007669"/>
    <property type="project" value="InterPro"/>
</dbReference>
<dbReference type="AlphaFoldDB" id="A8XS21"/>
<keyword evidence="2" id="KW-0479">Metal-binding</keyword>
<dbReference type="PANTHER" id="PTHR45680:SF24">
    <property type="entry name" value="NUCLEAR HORMONE RECEPTOR FAMILY-RELATED"/>
    <property type="match status" value="1"/>
</dbReference>
<dbReference type="PANTHER" id="PTHR45680">
    <property type="entry name" value="NUCLEAR HORMONE RECEPTOR FAMILY"/>
    <property type="match status" value="1"/>
</dbReference>
<reference evidence="12 13" key="2">
    <citation type="journal article" date="2011" name="PLoS Genet.">
        <title>Caenorhabditis briggsae recombinant inbred line genotypes reveal inter-strain incompatibility and the evolution of recombination.</title>
        <authorList>
            <person name="Ross J.A."/>
            <person name="Koboldt D.C."/>
            <person name="Staisch J.E."/>
            <person name="Chamberlin H.M."/>
            <person name="Gupta B.P."/>
            <person name="Miller R.D."/>
            <person name="Baird S.E."/>
            <person name="Haag E.S."/>
        </authorList>
    </citation>
    <scope>NUCLEOTIDE SEQUENCE [LARGE SCALE GENOMIC DNA]</scope>
    <source>
        <strain evidence="12 13">AF16</strain>
    </source>
</reference>
<dbReference type="PROSITE" id="PS51030">
    <property type="entry name" value="NUCLEAR_REC_DBD_2"/>
    <property type="match status" value="1"/>
</dbReference>
<evidence type="ECO:0000256" key="1">
    <source>
        <dbReference type="ARBA" id="ARBA00005993"/>
    </source>
</evidence>
<dbReference type="KEGG" id="cbr:CBG_17898"/>
<dbReference type="eggNOG" id="KOG3575">
    <property type="taxonomic scope" value="Eukaryota"/>
</dbReference>
<evidence type="ECO:0000256" key="6">
    <source>
        <dbReference type="ARBA" id="ARBA00023125"/>
    </source>
</evidence>
<evidence type="ECO:0000256" key="2">
    <source>
        <dbReference type="ARBA" id="ARBA00022723"/>
    </source>
</evidence>
<dbReference type="HOGENOM" id="CLU_007368_7_1_1"/>
<dbReference type="InterPro" id="IPR000536">
    <property type="entry name" value="Nucl_hrmn_rcpt_lig-bd"/>
</dbReference>
<evidence type="ECO:0000256" key="5">
    <source>
        <dbReference type="ARBA" id="ARBA00023015"/>
    </source>
</evidence>
<dbReference type="Pfam" id="PF00104">
    <property type="entry name" value="Hormone_recep"/>
    <property type="match status" value="1"/>
</dbReference>
<dbReference type="Proteomes" id="UP000008549">
    <property type="component" value="Unassembled WGS sequence"/>
</dbReference>
<feature type="domain" description="Nuclear receptor" evidence="10">
    <location>
        <begin position="2"/>
        <end position="79"/>
    </location>
</feature>
<reference evidence="12 13" key="1">
    <citation type="journal article" date="2003" name="PLoS Biol.">
        <title>The genome sequence of Caenorhabditis briggsae: a platform for comparative genomics.</title>
        <authorList>
            <person name="Stein L.D."/>
            <person name="Bao Z."/>
            <person name="Blasiar D."/>
            <person name="Blumenthal T."/>
            <person name="Brent M.R."/>
            <person name="Chen N."/>
            <person name="Chinwalla A."/>
            <person name="Clarke L."/>
            <person name="Clee C."/>
            <person name="Coghlan A."/>
            <person name="Coulson A."/>
            <person name="D'Eustachio P."/>
            <person name="Fitch D.H."/>
            <person name="Fulton L.A."/>
            <person name="Fulton R.E."/>
            <person name="Griffiths-Jones S."/>
            <person name="Harris T.W."/>
            <person name="Hillier L.W."/>
            <person name="Kamath R."/>
            <person name="Kuwabara P.E."/>
            <person name="Mardis E.R."/>
            <person name="Marra M.A."/>
            <person name="Miner T.L."/>
            <person name="Minx P."/>
            <person name="Mullikin J.C."/>
            <person name="Plumb R.W."/>
            <person name="Rogers J."/>
            <person name="Schein J.E."/>
            <person name="Sohrmann M."/>
            <person name="Spieth J."/>
            <person name="Stajich J.E."/>
            <person name="Wei C."/>
            <person name="Willey D."/>
            <person name="Wilson R.K."/>
            <person name="Durbin R."/>
            <person name="Waterston R.H."/>
        </authorList>
    </citation>
    <scope>NUCLEOTIDE SEQUENCE [LARGE SCALE GENOMIC DNA]</scope>
    <source>
        <strain evidence="12 13">AF16</strain>
    </source>
</reference>
<proteinExistence type="inferred from homology"/>
<evidence type="ECO:0000256" key="4">
    <source>
        <dbReference type="ARBA" id="ARBA00022833"/>
    </source>
</evidence>
<dbReference type="SUPFAM" id="SSF48508">
    <property type="entry name" value="Nuclear receptor ligand-binding domain"/>
    <property type="match status" value="1"/>
</dbReference>
<name>A8XS21_CAEBR</name>
<dbReference type="GeneID" id="8589707"/>
<evidence type="ECO:0000313" key="14">
    <source>
        <dbReference type="WormBase" id="CBG17898"/>
    </source>
</evidence>
<evidence type="ECO:0000313" key="12">
    <source>
        <dbReference type="EMBL" id="CAP35440.2"/>
    </source>
</evidence>
<keyword evidence="13" id="KW-1185">Reference proteome</keyword>
<keyword evidence="5" id="KW-0805">Transcription regulation</keyword>
<feature type="domain" description="NR LBD" evidence="11">
    <location>
        <begin position="130"/>
        <end position="383"/>
    </location>
</feature>
<dbReference type="SMART" id="SM00430">
    <property type="entry name" value="HOLI"/>
    <property type="match status" value="1"/>
</dbReference>